<dbReference type="Proteomes" id="UP000594263">
    <property type="component" value="Unplaced"/>
</dbReference>
<dbReference type="InterPro" id="IPR011990">
    <property type="entry name" value="TPR-like_helical_dom_sf"/>
</dbReference>
<protein>
    <recommendedName>
        <fullName evidence="6">Pentatricopeptide repeat-containing protein</fullName>
    </recommendedName>
</protein>
<dbReference type="Pfam" id="PF01535">
    <property type="entry name" value="PPR"/>
    <property type="match status" value="5"/>
</dbReference>
<comment type="similarity">
    <text evidence="1">Belongs to the PPR family. PCMP-H subfamily.</text>
</comment>
<dbReference type="AlphaFoldDB" id="A0A7N0UL22"/>
<reference evidence="4" key="1">
    <citation type="submission" date="2021-01" db="UniProtKB">
        <authorList>
            <consortium name="EnsemblPlants"/>
        </authorList>
    </citation>
    <scope>IDENTIFICATION</scope>
</reference>
<name>A0A7N0UL22_KALFE</name>
<dbReference type="Pfam" id="PF20431">
    <property type="entry name" value="E_motif"/>
    <property type="match status" value="1"/>
</dbReference>
<dbReference type="PROSITE" id="PS51375">
    <property type="entry name" value="PPR"/>
    <property type="match status" value="3"/>
</dbReference>
<dbReference type="GO" id="GO:0009451">
    <property type="term" value="P:RNA modification"/>
    <property type="evidence" value="ECO:0007669"/>
    <property type="project" value="InterPro"/>
</dbReference>
<sequence length="573" mass="63845">MRYYRHYLHYRCFSTCSSRSDVSDEYFHLCSRGLVKQAFETFYKAVWPDPQLFSHLLQAAIPVNSPSLSRQLHSLIITSGSSADRFVSNHLLNLYSKIGCFGSAARLFAVMPSRNIMSGNILINGYVQMGDLEGARQLFDEMPNRNLATWNAMLTGLVQFECNEEGLDLLSQMHELGWLPDEFALGSALRACAGLRSAAAGKQVHGYAAKSGLELNVAVGSSLAHMYTKSGSLEEGEKVIKQMPELNVVAWNTLIAGRAQHGYPEGVLDQYSMMKIAGCVPDKITFVSALSSCSELATLGQGRQIHAEVIKTGAGSIDGVLSSLISMYSRCGCLDESVQAFTESASKDPVLWSAMIAAYGYHGKGEEAIELFETLEKEAIEVNDVTFLSLLYACSHSGLKQQGVKFFDAMIEKYHIKPRVEHYTCLVDLLGRSGCLQEAEAKIRFMPVKPDTVIWKTLLSACKLHKNEEMAKRAAKEITQLDPHDSASYVLLSNIHASGRRWEEASTVRRLMKERNIKKEPGISWVEISNRIHQFCTSDKSRQDSKELVLYLKELTYSMKLRGVGQWRWLVGA</sequence>
<dbReference type="InterPro" id="IPR002885">
    <property type="entry name" value="PPR_rpt"/>
</dbReference>
<dbReference type="NCBIfam" id="TIGR00756">
    <property type="entry name" value="PPR"/>
    <property type="match status" value="3"/>
</dbReference>
<evidence type="ECO:0000256" key="2">
    <source>
        <dbReference type="ARBA" id="ARBA00022737"/>
    </source>
</evidence>
<dbReference type="PANTHER" id="PTHR47926">
    <property type="entry name" value="PENTATRICOPEPTIDE REPEAT-CONTAINING PROTEIN"/>
    <property type="match status" value="1"/>
</dbReference>
<evidence type="ECO:0000313" key="5">
    <source>
        <dbReference type="Proteomes" id="UP000594263"/>
    </source>
</evidence>
<dbReference type="SUPFAM" id="SSF48452">
    <property type="entry name" value="TPR-like"/>
    <property type="match status" value="1"/>
</dbReference>
<dbReference type="EnsemblPlants" id="Kaladp0071s0036.1.v1.1">
    <property type="protein sequence ID" value="Kaladp0071s0036.1.v1.1.CDS.1"/>
    <property type="gene ID" value="Kaladp0071s0036.v1.1"/>
</dbReference>
<dbReference type="FunFam" id="1.25.40.10:FF:000073">
    <property type="entry name" value="Pentatricopeptide repeat-containing protein chloroplastic"/>
    <property type="match status" value="1"/>
</dbReference>
<accession>A0A7N0UL22</accession>
<dbReference type="Gramene" id="Kaladp0071s0036.1.v1.1">
    <property type="protein sequence ID" value="Kaladp0071s0036.1.v1.1.CDS.1"/>
    <property type="gene ID" value="Kaladp0071s0036.v1.1"/>
</dbReference>
<dbReference type="PANTHER" id="PTHR47926:SF409">
    <property type="entry name" value="DYW DOMAIN-CONTAINING PROTEIN"/>
    <property type="match status" value="1"/>
</dbReference>
<evidence type="ECO:0000256" key="3">
    <source>
        <dbReference type="PROSITE-ProRule" id="PRU00708"/>
    </source>
</evidence>
<evidence type="ECO:0008006" key="6">
    <source>
        <dbReference type="Google" id="ProtNLM"/>
    </source>
</evidence>
<organism evidence="4 5">
    <name type="scientific">Kalanchoe fedtschenkoi</name>
    <name type="common">Lavender scallops</name>
    <name type="synonym">South American air plant</name>
    <dbReference type="NCBI Taxonomy" id="63787"/>
    <lineage>
        <taxon>Eukaryota</taxon>
        <taxon>Viridiplantae</taxon>
        <taxon>Streptophyta</taxon>
        <taxon>Embryophyta</taxon>
        <taxon>Tracheophyta</taxon>
        <taxon>Spermatophyta</taxon>
        <taxon>Magnoliopsida</taxon>
        <taxon>eudicotyledons</taxon>
        <taxon>Gunneridae</taxon>
        <taxon>Pentapetalae</taxon>
        <taxon>Saxifragales</taxon>
        <taxon>Crassulaceae</taxon>
        <taxon>Kalanchoe</taxon>
    </lineage>
</organism>
<feature type="repeat" description="PPR" evidence="3">
    <location>
        <begin position="348"/>
        <end position="382"/>
    </location>
</feature>
<dbReference type="GO" id="GO:0003723">
    <property type="term" value="F:RNA binding"/>
    <property type="evidence" value="ECO:0007669"/>
    <property type="project" value="InterPro"/>
</dbReference>
<dbReference type="OMA" id="WQDVSEV"/>
<dbReference type="Pfam" id="PF13041">
    <property type="entry name" value="PPR_2"/>
    <property type="match status" value="2"/>
</dbReference>
<dbReference type="InterPro" id="IPR046960">
    <property type="entry name" value="PPR_At4g14850-like_plant"/>
</dbReference>
<feature type="repeat" description="PPR" evidence="3">
    <location>
        <begin position="115"/>
        <end position="149"/>
    </location>
</feature>
<dbReference type="Gene3D" id="1.25.40.10">
    <property type="entry name" value="Tetratricopeptide repeat domain"/>
    <property type="match status" value="3"/>
</dbReference>
<dbReference type="InterPro" id="IPR046848">
    <property type="entry name" value="E_motif"/>
</dbReference>
<keyword evidence="5" id="KW-1185">Reference proteome</keyword>
<feature type="repeat" description="PPR" evidence="3">
    <location>
        <begin position="247"/>
        <end position="281"/>
    </location>
</feature>
<evidence type="ECO:0000313" key="4">
    <source>
        <dbReference type="EnsemblPlants" id="Kaladp0071s0036.1.v1.1.CDS.1"/>
    </source>
</evidence>
<dbReference type="FunFam" id="1.25.40.10:FF:000442">
    <property type="entry name" value="Pentatricopeptide repeat-containing protein At3g49710"/>
    <property type="match status" value="1"/>
</dbReference>
<evidence type="ECO:0000256" key="1">
    <source>
        <dbReference type="ARBA" id="ARBA00006643"/>
    </source>
</evidence>
<keyword evidence="2" id="KW-0677">Repeat</keyword>
<proteinExistence type="inferred from homology"/>
<dbReference type="FunFam" id="1.25.40.10:FF:000325">
    <property type="entry name" value="Pentatricopeptide repeat-containing protein At4g14820"/>
    <property type="match status" value="1"/>
</dbReference>